<dbReference type="NCBIfam" id="TIGR00858">
    <property type="entry name" value="bioF"/>
    <property type="match status" value="1"/>
</dbReference>
<accession>A0A378YSB3</accession>
<dbReference type="EC" id="2.3.1.47" evidence="8"/>
<dbReference type="OrthoDB" id="9807157at2"/>
<evidence type="ECO:0000256" key="6">
    <source>
        <dbReference type="ARBA" id="ARBA00022898"/>
    </source>
</evidence>
<dbReference type="SUPFAM" id="SSF53383">
    <property type="entry name" value="PLP-dependent transferases"/>
    <property type="match status" value="1"/>
</dbReference>
<dbReference type="GO" id="GO:0030170">
    <property type="term" value="F:pyridoxal phosphate binding"/>
    <property type="evidence" value="ECO:0007669"/>
    <property type="project" value="UniProtKB-UniRule"/>
</dbReference>
<dbReference type="Gene3D" id="3.40.640.10">
    <property type="entry name" value="Type I PLP-dependent aspartate aminotransferase-like (Major domain)"/>
    <property type="match status" value="1"/>
</dbReference>
<feature type="binding site" evidence="8">
    <location>
        <position position="245"/>
    </location>
    <ligand>
        <name>pyridoxal 5'-phosphate</name>
        <dbReference type="ChEBI" id="CHEBI:597326"/>
    </ligand>
</feature>
<feature type="binding site" evidence="8">
    <location>
        <position position="217"/>
    </location>
    <ligand>
        <name>pyridoxal 5'-phosphate</name>
        <dbReference type="ChEBI" id="CHEBI:597326"/>
    </ligand>
</feature>
<keyword evidence="5 8" id="KW-0093">Biotin biosynthesis</keyword>
<dbReference type="RefSeq" id="WP_024788577.1">
    <property type="nucleotide sequence ID" value="NC_023018.2"/>
</dbReference>
<dbReference type="Gene3D" id="3.90.1150.10">
    <property type="entry name" value="Aspartate Aminotransferase, domain 1"/>
    <property type="match status" value="1"/>
</dbReference>
<dbReference type="STRING" id="93220.A6P55_13430"/>
<name>A0A378YSB3_9BURK</name>
<evidence type="ECO:0000313" key="11">
    <source>
        <dbReference type="EMBL" id="SUA79440.1"/>
    </source>
</evidence>
<keyword evidence="4 8" id="KW-0808">Transferase</keyword>
<evidence type="ECO:0000256" key="3">
    <source>
        <dbReference type="ARBA" id="ARBA00011738"/>
    </source>
</evidence>
<keyword evidence="6 8" id="KW-0663">Pyridoxal phosphate</keyword>
<evidence type="ECO:0000313" key="12">
    <source>
        <dbReference type="Proteomes" id="UP000254573"/>
    </source>
</evidence>
<dbReference type="GeneID" id="57196930"/>
<feature type="binding site" evidence="8">
    <location>
        <position position="27"/>
    </location>
    <ligand>
        <name>substrate</name>
    </ligand>
</feature>
<dbReference type="EMBL" id="UGSG01000001">
    <property type="protein sequence ID" value="SUA79440.1"/>
    <property type="molecule type" value="Genomic_DNA"/>
</dbReference>
<dbReference type="InterPro" id="IPR015422">
    <property type="entry name" value="PyrdxlP-dep_Trfase_small"/>
</dbReference>
<comment type="subunit">
    <text evidence="3 8">Homodimer.</text>
</comment>
<evidence type="ECO:0000256" key="9">
    <source>
        <dbReference type="PIRSR" id="PIRSR604723-51"/>
    </source>
</evidence>
<feature type="binding site" evidence="8">
    <location>
        <position position="189"/>
    </location>
    <ligand>
        <name>pyridoxal 5'-phosphate</name>
        <dbReference type="ChEBI" id="CHEBI:597326"/>
    </ligand>
</feature>
<reference evidence="11 12" key="1">
    <citation type="submission" date="2018-06" db="EMBL/GenBank/DDBJ databases">
        <authorList>
            <consortium name="Pathogen Informatics"/>
            <person name="Doyle S."/>
        </authorList>
    </citation>
    <scope>NUCLEOTIDE SEQUENCE [LARGE SCALE GENOMIC DNA]</scope>
    <source>
        <strain evidence="11 12">NCTC13160</strain>
    </source>
</reference>
<evidence type="ECO:0000256" key="7">
    <source>
        <dbReference type="ARBA" id="ARBA00047715"/>
    </source>
</evidence>
<dbReference type="InterPro" id="IPR004839">
    <property type="entry name" value="Aminotransferase_I/II_large"/>
</dbReference>
<dbReference type="Pfam" id="PF00155">
    <property type="entry name" value="Aminotran_1_2"/>
    <property type="match status" value="1"/>
</dbReference>
<protein>
    <recommendedName>
        <fullName evidence="8">8-amino-7-oxononanoate synthase</fullName>
        <shortName evidence="8">AONS</shortName>
        <ecNumber evidence="8">2.3.1.47</ecNumber>
    </recommendedName>
    <alternativeName>
        <fullName evidence="8">7-keto-8-amino-pelargonic acid synthase</fullName>
        <shortName evidence="8">7-KAP synthase</shortName>
        <shortName evidence="8">KAPA synthase</shortName>
    </alternativeName>
    <alternativeName>
        <fullName evidence="8">8-amino-7-ketopelargonate synthase</fullName>
    </alternativeName>
</protein>
<dbReference type="InterPro" id="IPR015421">
    <property type="entry name" value="PyrdxlP-dep_Trfase_major"/>
</dbReference>
<sequence length="405" mass="43232">MTAHTLPPLFDRLDAGLAEIDRAHLRRRHRVVSTPCQPHVCADGRDVLAFTSNDYLGLAAHPKVVAALIDGAQRYGAGSGASHLISGHFQAHAELEDALAQFMSPHLVEARALYFCTGYMANLATISALADKDAEIFSEALNHASLIDGARLSRARTQIYPHGDVDALGALLAASTAETKLIVTDGVFSMDGDIAPLPQLLALAERHNAWLIVDDAHGFGVVGENGRGVFEHFALRSPNLVIIGTLGKAAGVGGAYVAANRRVIEWLVNRARPYIFTTAAAPSQAHALLTSLAIIAGDEGRERRATLQARIAQLRDTLALRHWRHMASPTGVQPIILGENAAALHAQAGLAEAGLWVPAIRPPTVAPGTSRLRVTLSAAHTEDDIARLAAAINQLDRDWTAHDHD</sequence>
<evidence type="ECO:0000259" key="10">
    <source>
        <dbReference type="Pfam" id="PF00155"/>
    </source>
</evidence>
<feature type="binding site" evidence="8">
    <location>
        <position position="364"/>
    </location>
    <ligand>
        <name>substrate</name>
    </ligand>
</feature>
<dbReference type="InterPro" id="IPR004723">
    <property type="entry name" value="AONS_Archaea/Proteobacteria"/>
</dbReference>
<dbReference type="HAMAP" id="MF_01693">
    <property type="entry name" value="BioF_aminotrans_2"/>
    <property type="match status" value="1"/>
</dbReference>
<dbReference type="GO" id="GO:0009102">
    <property type="term" value="P:biotin biosynthetic process"/>
    <property type="evidence" value="ECO:0007669"/>
    <property type="project" value="UniProtKB-UniRule"/>
</dbReference>
<evidence type="ECO:0000256" key="5">
    <source>
        <dbReference type="ARBA" id="ARBA00022756"/>
    </source>
</evidence>
<dbReference type="AlphaFoldDB" id="A0A378YSB3"/>
<evidence type="ECO:0000256" key="1">
    <source>
        <dbReference type="ARBA" id="ARBA00001933"/>
    </source>
</evidence>
<feature type="modified residue" description="N6-(pyridoxal phosphate)lysine" evidence="8 9">
    <location>
        <position position="248"/>
    </location>
</feature>
<dbReference type="InterPro" id="IPR022834">
    <property type="entry name" value="AONS_Proteobacteria"/>
</dbReference>
<feature type="domain" description="Aminotransferase class I/classII large" evidence="10">
    <location>
        <begin position="46"/>
        <end position="392"/>
    </location>
</feature>
<comment type="pathway">
    <text evidence="2 8">Cofactor biosynthesis; biotin biosynthesis.</text>
</comment>
<dbReference type="InterPro" id="IPR015424">
    <property type="entry name" value="PyrdxlP-dep_Trfase"/>
</dbReference>
<comment type="catalytic activity">
    <reaction evidence="7 8">
        <text>6-carboxyhexanoyl-[ACP] + L-alanine + H(+) = (8S)-8-amino-7-oxononanoate + holo-[ACP] + CO2</text>
        <dbReference type="Rhea" id="RHEA:42288"/>
        <dbReference type="Rhea" id="RHEA-COMP:9685"/>
        <dbReference type="Rhea" id="RHEA-COMP:9955"/>
        <dbReference type="ChEBI" id="CHEBI:15378"/>
        <dbReference type="ChEBI" id="CHEBI:16526"/>
        <dbReference type="ChEBI" id="CHEBI:57972"/>
        <dbReference type="ChEBI" id="CHEBI:64479"/>
        <dbReference type="ChEBI" id="CHEBI:78846"/>
        <dbReference type="ChEBI" id="CHEBI:149468"/>
        <dbReference type="EC" id="2.3.1.47"/>
    </reaction>
</comment>
<gene>
    <name evidence="8 11" type="primary">bioF</name>
    <name evidence="11" type="ORF">NCTC13160_03223</name>
</gene>
<dbReference type="UniPathway" id="UPA00078"/>
<dbReference type="Proteomes" id="UP000254573">
    <property type="component" value="Unassembled WGS sequence"/>
</dbReference>
<comment type="cofactor">
    <cofactor evidence="1 8 9">
        <name>pyridoxal 5'-phosphate</name>
        <dbReference type="ChEBI" id="CHEBI:597326"/>
    </cofactor>
</comment>
<feature type="binding site" evidence="8">
    <location>
        <begin position="118"/>
        <end position="119"/>
    </location>
    <ligand>
        <name>pyridoxal 5'-phosphate</name>
        <dbReference type="ChEBI" id="CHEBI:597326"/>
    </ligand>
</feature>
<comment type="function">
    <text evidence="8">Catalyzes the decarboxylative condensation of pimeloyl-[acyl-carrier protein] and L-alanine to produce 8-amino-7-oxononanoate (AON), [acyl-carrier protein], and carbon dioxide.</text>
</comment>
<evidence type="ECO:0000256" key="8">
    <source>
        <dbReference type="HAMAP-Rule" id="MF_01693"/>
    </source>
</evidence>
<evidence type="ECO:0000256" key="4">
    <source>
        <dbReference type="ARBA" id="ARBA00022679"/>
    </source>
</evidence>
<comment type="similarity">
    <text evidence="8">Belongs to the class-II pyridoxal-phosphate-dependent aminotransferase family. BioF subfamily.</text>
</comment>
<dbReference type="PANTHER" id="PTHR13693">
    <property type="entry name" value="CLASS II AMINOTRANSFERASE/8-AMINO-7-OXONONANOATE SYNTHASE"/>
    <property type="match status" value="1"/>
</dbReference>
<dbReference type="KEGG" id="ppnm:LV28_16345"/>
<dbReference type="CDD" id="cd06454">
    <property type="entry name" value="KBL_like"/>
    <property type="match status" value="1"/>
</dbReference>
<feature type="binding site" evidence="8">
    <location>
        <position position="143"/>
    </location>
    <ligand>
        <name>substrate</name>
    </ligand>
</feature>
<evidence type="ECO:0000256" key="2">
    <source>
        <dbReference type="ARBA" id="ARBA00004746"/>
    </source>
</evidence>
<dbReference type="PANTHER" id="PTHR13693:SF100">
    <property type="entry name" value="8-AMINO-7-OXONONANOATE SYNTHASE"/>
    <property type="match status" value="1"/>
</dbReference>
<organism evidence="11 12">
    <name type="scientific">Pandoraea pnomenusa</name>
    <dbReference type="NCBI Taxonomy" id="93220"/>
    <lineage>
        <taxon>Bacteria</taxon>
        <taxon>Pseudomonadati</taxon>
        <taxon>Pseudomonadota</taxon>
        <taxon>Betaproteobacteria</taxon>
        <taxon>Burkholderiales</taxon>
        <taxon>Burkholderiaceae</taxon>
        <taxon>Pandoraea</taxon>
    </lineage>
</organism>
<proteinExistence type="inferred from homology"/>
<dbReference type="KEGG" id="prb:X636_12515"/>
<keyword evidence="11" id="KW-0012">Acyltransferase</keyword>
<dbReference type="GO" id="GO:0008710">
    <property type="term" value="F:8-amino-7-oxononanoate synthase activity"/>
    <property type="evidence" value="ECO:0007669"/>
    <property type="project" value="UniProtKB-UniRule"/>
</dbReference>
<dbReference type="InterPro" id="IPR050087">
    <property type="entry name" value="AON_synthase_class-II"/>
</dbReference>